<evidence type="ECO:0000313" key="2">
    <source>
        <dbReference type="Proteomes" id="UP001195483"/>
    </source>
</evidence>
<dbReference type="EMBL" id="JAEAOA010002323">
    <property type="protein sequence ID" value="KAK3596864.1"/>
    <property type="molecule type" value="Genomic_DNA"/>
</dbReference>
<dbReference type="Gene3D" id="3.90.640.10">
    <property type="entry name" value="Actin, Chain A, domain 4"/>
    <property type="match status" value="1"/>
</dbReference>
<protein>
    <submittedName>
        <fullName evidence="1">Uncharacterized protein</fullName>
    </submittedName>
</protein>
<name>A0AAE0W0R2_9BIVA</name>
<dbReference type="Proteomes" id="UP001195483">
    <property type="component" value="Unassembled WGS sequence"/>
</dbReference>
<dbReference type="PANTHER" id="PTHR14187:SF5">
    <property type="entry name" value="HEAT SHOCK 70 KDA PROTEIN 12A"/>
    <property type="match status" value="1"/>
</dbReference>
<reference evidence="1" key="3">
    <citation type="submission" date="2023-05" db="EMBL/GenBank/DDBJ databases">
        <authorList>
            <person name="Smith C.H."/>
        </authorList>
    </citation>
    <scope>NUCLEOTIDE SEQUENCE</scope>
    <source>
        <strain evidence="1">CHS0354</strain>
        <tissue evidence="1">Mantle</tissue>
    </source>
</reference>
<proteinExistence type="predicted"/>
<gene>
    <name evidence="1" type="ORF">CHS0354_039859</name>
</gene>
<comment type="caution">
    <text evidence="1">The sequence shown here is derived from an EMBL/GenBank/DDBJ whole genome shotgun (WGS) entry which is preliminary data.</text>
</comment>
<dbReference type="PANTHER" id="PTHR14187">
    <property type="entry name" value="ALPHA KINASE/ELONGATION FACTOR 2 KINASE"/>
    <property type="match status" value="1"/>
</dbReference>
<dbReference type="InterPro" id="IPR043129">
    <property type="entry name" value="ATPase_NBD"/>
</dbReference>
<reference evidence="1" key="2">
    <citation type="journal article" date="2021" name="Genome Biol. Evol.">
        <title>Developing a high-quality reference genome for a parasitic bivalve with doubly uniparental inheritance (Bivalvia: Unionida).</title>
        <authorList>
            <person name="Smith C.H."/>
        </authorList>
    </citation>
    <scope>NUCLEOTIDE SEQUENCE</scope>
    <source>
        <strain evidence="1">CHS0354</strain>
        <tissue evidence="1">Mantle</tissue>
    </source>
</reference>
<dbReference type="Gene3D" id="3.30.420.40">
    <property type="match status" value="1"/>
</dbReference>
<dbReference type="SUPFAM" id="SSF53067">
    <property type="entry name" value="Actin-like ATPase domain"/>
    <property type="match status" value="1"/>
</dbReference>
<accession>A0AAE0W0R2</accession>
<evidence type="ECO:0000313" key="1">
    <source>
        <dbReference type="EMBL" id="KAK3596864.1"/>
    </source>
</evidence>
<reference evidence="1" key="1">
    <citation type="journal article" date="2021" name="Genome Biol. Evol.">
        <title>A High-Quality Reference Genome for a Parasitic Bivalve with Doubly Uniparental Inheritance (Bivalvia: Unionida).</title>
        <authorList>
            <person name="Smith C.H."/>
        </authorList>
    </citation>
    <scope>NUCLEOTIDE SEQUENCE</scope>
    <source>
        <strain evidence="1">CHS0354</strain>
    </source>
</reference>
<sequence length="342" mass="38427">MHEVLEGKRLRELYKATGGNWGGTKVDEAFSTFLVSIIGAPVFMKFNNQHRADYLSLFQNFELKKRSVPVDNTDLVTIQIPATLYEMCPNLSNDIKQSKYSGMVSAEHGKLRITADIFKQFFQNAITDIVNHMQKLLKQVSAIQMILMVGGFSDSPFLKHAVKSRFEPQYVVITPQDASLCIMKGAVLYGHDPDKVKSRISPYSFGVAMTVPFIKGIHPEGKKITIDGEDLCDDVFDKHVEAGSEVLSGVFQNEKIYYPLTDNDTILPIVLYSSASKSPKYIDEKGCCCVGKYLVFCNRCLGDRKEDKRLKVRLKFGGTDVDVEAEDNHGKIHKARFSFANE</sequence>
<organism evidence="1 2">
    <name type="scientific">Potamilus streckersoni</name>
    <dbReference type="NCBI Taxonomy" id="2493646"/>
    <lineage>
        <taxon>Eukaryota</taxon>
        <taxon>Metazoa</taxon>
        <taxon>Spiralia</taxon>
        <taxon>Lophotrochozoa</taxon>
        <taxon>Mollusca</taxon>
        <taxon>Bivalvia</taxon>
        <taxon>Autobranchia</taxon>
        <taxon>Heteroconchia</taxon>
        <taxon>Palaeoheterodonta</taxon>
        <taxon>Unionida</taxon>
        <taxon>Unionoidea</taxon>
        <taxon>Unionidae</taxon>
        <taxon>Ambleminae</taxon>
        <taxon>Lampsilini</taxon>
        <taxon>Potamilus</taxon>
    </lineage>
</organism>
<dbReference type="AlphaFoldDB" id="A0AAE0W0R2"/>
<keyword evidence="2" id="KW-1185">Reference proteome</keyword>